<reference evidence="3 4" key="1">
    <citation type="submission" date="2014-04" db="EMBL/GenBank/DDBJ databases">
        <title>Detecting global and local adaptation in a worldwide sample of Helicobacter pylori genomes.</title>
        <authorList>
            <person name="Montano V."/>
            <person name="Didelot X."/>
            <person name="Foll M."/>
            <person name="Linz B."/>
            <person name="Reinhardt R."/>
            <person name="Suerbaum S."/>
            <person name="Moodley Y."/>
            <person name="Jensen J.D."/>
        </authorList>
    </citation>
    <scope>NUCLEOTIDE SEQUENCE [LARGE SCALE GENOMIC DNA]</scope>
    <source>
        <strain evidence="3 4">K26A1</strain>
    </source>
</reference>
<name>A0A1A9HE89_HELPX</name>
<dbReference type="RefSeq" id="WP_064435009.1">
    <property type="nucleotide sequence ID" value="NZ_CP011486.1"/>
</dbReference>
<dbReference type="Gene3D" id="3.60.110.10">
    <property type="entry name" value="Carbon-nitrogen hydrolase"/>
    <property type="match status" value="1"/>
</dbReference>
<dbReference type="InterPro" id="IPR003010">
    <property type="entry name" value="C-N_Hydrolase"/>
</dbReference>
<dbReference type="Pfam" id="PF00795">
    <property type="entry name" value="CN_hydrolase"/>
    <property type="match status" value="1"/>
</dbReference>
<dbReference type="InterPro" id="IPR050345">
    <property type="entry name" value="Aliph_Amidase/BUP"/>
</dbReference>
<evidence type="ECO:0000256" key="1">
    <source>
        <dbReference type="ARBA" id="ARBA00022801"/>
    </source>
</evidence>
<feature type="domain" description="CN hydrolase" evidence="2">
    <location>
        <begin position="1"/>
        <end position="247"/>
    </location>
</feature>
<evidence type="ECO:0000313" key="3">
    <source>
        <dbReference type="EMBL" id="ANH48784.1"/>
    </source>
</evidence>
<gene>
    <name evidence="3" type="ORF">AA977_06550</name>
</gene>
<evidence type="ECO:0000259" key="2">
    <source>
        <dbReference type="PROSITE" id="PS50263"/>
    </source>
</evidence>
<sequence>MQVFALQLESFKETLMQSLFNSIPKQSVVVLPEYVINPFFHHNMELDVNAISDQSKRAIDFLSQKCQELDLIISAPVLLEENSKIYKKIALISKENIQYYTQQRLIPYPHWDEESFFDNEKSGFKELLVFERDGLKFAPLFGFEVHFDEIWVQAKNQGVDVVLLSSVASFESNERWRLLCQMRAFCASCVVVRANRIGAYRQIIVEEDQKNEFLWKFYGDSFAALPNGVIENSLEGKMGALSVQIDKNDIDEWVKLWHFRTRGLND</sequence>
<dbReference type="EMBL" id="CP011486">
    <property type="protein sequence ID" value="ANH48784.1"/>
    <property type="molecule type" value="Genomic_DNA"/>
</dbReference>
<accession>A0A1A9HE89</accession>
<keyword evidence="1" id="KW-0378">Hydrolase</keyword>
<dbReference type="CDD" id="cd07197">
    <property type="entry name" value="nitrilase"/>
    <property type="match status" value="1"/>
</dbReference>
<evidence type="ECO:0000313" key="4">
    <source>
        <dbReference type="Proteomes" id="UP000078062"/>
    </source>
</evidence>
<dbReference type="GO" id="GO:0050126">
    <property type="term" value="F:N-carbamoylputrescine amidase activity"/>
    <property type="evidence" value="ECO:0007669"/>
    <property type="project" value="TreeGrafter"/>
</dbReference>
<dbReference type="Proteomes" id="UP000078062">
    <property type="component" value="Chromosome"/>
</dbReference>
<proteinExistence type="predicted"/>
<dbReference type="SUPFAM" id="SSF56317">
    <property type="entry name" value="Carbon-nitrogen hydrolase"/>
    <property type="match status" value="1"/>
</dbReference>
<dbReference type="PROSITE" id="PS50263">
    <property type="entry name" value="CN_HYDROLASE"/>
    <property type="match status" value="1"/>
</dbReference>
<dbReference type="GO" id="GO:0033388">
    <property type="term" value="P:putrescine biosynthetic process from arginine"/>
    <property type="evidence" value="ECO:0007669"/>
    <property type="project" value="TreeGrafter"/>
</dbReference>
<dbReference type="InterPro" id="IPR036526">
    <property type="entry name" value="C-N_Hydrolase_sf"/>
</dbReference>
<protein>
    <submittedName>
        <fullName evidence="3">Nitrilase</fullName>
    </submittedName>
</protein>
<dbReference type="AlphaFoldDB" id="A0A1A9HE89"/>
<dbReference type="PANTHER" id="PTHR43674:SF2">
    <property type="entry name" value="BETA-UREIDOPROPIONASE"/>
    <property type="match status" value="1"/>
</dbReference>
<dbReference type="PANTHER" id="PTHR43674">
    <property type="entry name" value="NITRILASE C965.09-RELATED"/>
    <property type="match status" value="1"/>
</dbReference>
<organism evidence="3 4">
    <name type="scientific">Helicobacter pylori</name>
    <name type="common">Campylobacter pylori</name>
    <dbReference type="NCBI Taxonomy" id="210"/>
    <lineage>
        <taxon>Bacteria</taxon>
        <taxon>Pseudomonadati</taxon>
        <taxon>Campylobacterota</taxon>
        <taxon>Epsilonproteobacteria</taxon>
        <taxon>Campylobacterales</taxon>
        <taxon>Helicobacteraceae</taxon>
        <taxon>Helicobacter</taxon>
    </lineage>
</organism>
<dbReference type="PATRIC" id="fig|210.2441.peg.1341"/>